<accession>A0AAQ3JWU5</accession>
<evidence type="ECO:0000313" key="2">
    <source>
        <dbReference type="Proteomes" id="UP001327560"/>
    </source>
</evidence>
<proteinExistence type="predicted"/>
<reference evidence="1 2" key="1">
    <citation type="submission" date="2023-10" db="EMBL/GenBank/DDBJ databases">
        <title>Chromosome-scale genome assembly provides insights into flower coloration mechanisms of Canna indica.</title>
        <authorList>
            <person name="Li C."/>
        </authorList>
    </citation>
    <scope>NUCLEOTIDE SEQUENCE [LARGE SCALE GENOMIC DNA]</scope>
    <source>
        <tissue evidence="1">Flower</tissue>
    </source>
</reference>
<organism evidence="1 2">
    <name type="scientific">Canna indica</name>
    <name type="common">Indian-shot</name>
    <dbReference type="NCBI Taxonomy" id="4628"/>
    <lineage>
        <taxon>Eukaryota</taxon>
        <taxon>Viridiplantae</taxon>
        <taxon>Streptophyta</taxon>
        <taxon>Embryophyta</taxon>
        <taxon>Tracheophyta</taxon>
        <taxon>Spermatophyta</taxon>
        <taxon>Magnoliopsida</taxon>
        <taxon>Liliopsida</taxon>
        <taxon>Zingiberales</taxon>
        <taxon>Cannaceae</taxon>
        <taxon>Canna</taxon>
    </lineage>
</organism>
<gene>
    <name evidence="1" type="ORF">Cni_G05561</name>
</gene>
<dbReference type="EMBL" id="CP136891">
    <property type="protein sequence ID" value="WOK96853.1"/>
    <property type="molecule type" value="Genomic_DNA"/>
</dbReference>
<keyword evidence="2" id="KW-1185">Reference proteome</keyword>
<evidence type="ECO:0000313" key="1">
    <source>
        <dbReference type="EMBL" id="WOK96853.1"/>
    </source>
</evidence>
<sequence length="86" mass="9562">MVKRSSGDAYISSGIVACCMLQTDVILHMAEKTGECQQIYKYPYISYVSRFSLSLAAVFNNHCSPSGRQYASKNLILQIPSQFACQ</sequence>
<protein>
    <submittedName>
        <fullName evidence="1">Uncharacterized protein</fullName>
    </submittedName>
</protein>
<dbReference type="Proteomes" id="UP001327560">
    <property type="component" value="Chromosome 2"/>
</dbReference>
<name>A0AAQ3JWU5_9LILI</name>
<dbReference type="AlphaFoldDB" id="A0AAQ3JWU5"/>